<dbReference type="GO" id="GO:0008168">
    <property type="term" value="F:methyltransferase activity"/>
    <property type="evidence" value="ECO:0007669"/>
    <property type="project" value="UniProtKB-KW"/>
</dbReference>
<proteinExistence type="inferred from homology"/>
<dbReference type="PANTHER" id="PTHR42873">
    <property type="entry name" value="RIBOSOMAL RNA LARGE SUBUNIT METHYLTRANSFERASE"/>
    <property type="match status" value="1"/>
</dbReference>
<keyword evidence="5 11" id="KW-0808">Transferase</keyword>
<evidence type="ECO:0000256" key="1">
    <source>
        <dbReference type="ARBA" id="ARBA00004496"/>
    </source>
</evidence>
<evidence type="ECO:0000256" key="7">
    <source>
        <dbReference type="ARBA" id="ARBA00022884"/>
    </source>
</evidence>
<name>W9R1F3_9ROSA</name>
<dbReference type="Pfam" id="PF10672">
    <property type="entry name" value="Methyltrans_SAM"/>
    <property type="match status" value="1"/>
</dbReference>
<protein>
    <submittedName>
        <fullName evidence="11">Ribosomal RNA large subunit methyltransferase I</fullName>
    </submittedName>
</protein>
<keyword evidence="12" id="KW-1185">Reference proteome</keyword>
<evidence type="ECO:0000256" key="2">
    <source>
        <dbReference type="ARBA" id="ARBA00022490"/>
    </source>
</evidence>
<dbReference type="InterPro" id="IPR019614">
    <property type="entry name" value="SAM-dep_methyl-trfase"/>
</dbReference>
<accession>W9R1F3</accession>
<dbReference type="Proteomes" id="UP000030645">
    <property type="component" value="Unassembled WGS sequence"/>
</dbReference>
<keyword evidence="4 11" id="KW-0489">Methyltransferase</keyword>
<keyword evidence="2" id="KW-0963">Cytoplasm</keyword>
<evidence type="ECO:0000256" key="6">
    <source>
        <dbReference type="ARBA" id="ARBA00022691"/>
    </source>
</evidence>
<dbReference type="CDD" id="cd21153">
    <property type="entry name" value="PUA_RlmI"/>
    <property type="match status" value="1"/>
</dbReference>
<evidence type="ECO:0000256" key="4">
    <source>
        <dbReference type="ARBA" id="ARBA00022603"/>
    </source>
</evidence>
<comment type="subcellular location">
    <subcellularLocation>
        <location evidence="1">Cytoplasm</location>
    </subcellularLocation>
</comment>
<organism evidence="11 12">
    <name type="scientific">Morus notabilis</name>
    <dbReference type="NCBI Taxonomy" id="981085"/>
    <lineage>
        <taxon>Eukaryota</taxon>
        <taxon>Viridiplantae</taxon>
        <taxon>Streptophyta</taxon>
        <taxon>Embryophyta</taxon>
        <taxon>Tracheophyta</taxon>
        <taxon>Spermatophyta</taxon>
        <taxon>Magnoliopsida</taxon>
        <taxon>eudicotyledons</taxon>
        <taxon>Gunneridae</taxon>
        <taxon>Pentapetalae</taxon>
        <taxon>rosids</taxon>
        <taxon>fabids</taxon>
        <taxon>Rosales</taxon>
        <taxon>Moraceae</taxon>
        <taxon>Moreae</taxon>
        <taxon>Morus</taxon>
    </lineage>
</organism>
<evidence type="ECO:0000256" key="3">
    <source>
        <dbReference type="ARBA" id="ARBA00022552"/>
    </source>
</evidence>
<keyword evidence="3" id="KW-0698">rRNA processing</keyword>
<dbReference type="Gene3D" id="2.30.130.10">
    <property type="entry name" value="PUA domain"/>
    <property type="match status" value="1"/>
</dbReference>
<evidence type="ECO:0000313" key="12">
    <source>
        <dbReference type="Proteomes" id="UP000030645"/>
    </source>
</evidence>
<reference evidence="12" key="1">
    <citation type="submission" date="2013-01" db="EMBL/GenBank/DDBJ databases">
        <title>Draft Genome Sequence of a Mulberry Tree, Morus notabilis C.K. Schneid.</title>
        <authorList>
            <person name="He N."/>
            <person name="Zhao S."/>
        </authorList>
    </citation>
    <scope>NUCLEOTIDE SEQUENCE</scope>
</reference>
<dbReference type="GO" id="GO:0005737">
    <property type="term" value="C:cytoplasm"/>
    <property type="evidence" value="ECO:0007669"/>
    <property type="project" value="UniProtKB-SubCell"/>
</dbReference>
<feature type="compositionally biased region" description="Gly residues" evidence="9">
    <location>
        <begin position="16"/>
        <end position="26"/>
    </location>
</feature>
<gene>
    <name evidence="11" type="ORF">L484_019244</name>
</gene>
<dbReference type="InterPro" id="IPR036974">
    <property type="entry name" value="PUA_sf"/>
</dbReference>
<feature type="region of interest" description="Disordered" evidence="9">
    <location>
        <begin position="1"/>
        <end position="26"/>
    </location>
</feature>
<keyword evidence="7" id="KW-0694">RNA-binding</keyword>
<dbReference type="STRING" id="981085.W9R1F3"/>
<dbReference type="Gene3D" id="3.40.50.150">
    <property type="entry name" value="Vaccinia Virus protein VP39"/>
    <property type="match status" value="1"/>
</dbReference>
<dbReference type="CDD" id="cd11572">
    <property type="entry name" value="RlmI_M_like"/>
    <property type="match status" value="1"/>
</dbReference>
<feature type="domain" description="PUA" evidence="10">
    <location>
        <begin position="155"/>
        <end position="249"/>
    </location>
</feature>
<dbReference type="InterPro" id="IPR041532">
    <property type="entry name" value="RlmI-like_PUA"/>
</dbReference>
<dbReference type="GO" id="GO:0003723">
    <property type="term" value="F:RNA binding"/>
    <property type="evidence" value="ECO:0007669"/>
    <property type="project" value="UniProtKB-KW"/>
</dbReference>
<dbReference type="SUPFAM" id="SSF88697">
    <property type="entry name" value="PUA domain-like"/>
    <property type="match status" value="1"/>
</dbReference>
<dbReference type="InterPro" id="IPR029063">
    <property type="entry name" value="SAM-dependent_MTases_sf"/>
</dbReference>
<dbReference type="SMART" id="SM00359">
    <property type="entry name" value="PUA"/>
    <property type="match status" value="1"/>
</dbReference>
<dbReference type="EMBL" id="KE344035">
    <property type="protein sequence ID" value="EXB51251.1"/>
    <property type="molecule type" value="Genomic_DNA"/>
</dbReference>
<evidence type="ECO:0000259" key="10">
    <source>
        <dbReference type="SMART" id="SM00359"/>
    </source>
</evidence>
<dbReference type="Pfam" id="PF17785">
    <property type="entry name" value="PUA_3"/>
    <property type="match status" value="1"/>
</dbReference>
<dbReference type="InterPro" id="IPR015947">
    <property type="entry name" value="PUA-like_sf"/>
</dbReference>
<dbReference type="Gene3D" id="3.30.750.80">
    <property type="entry name" value="RNA methyltransferase domain (HRMD) like"/>
    <property type="match status" value="1"/>
</dbReference>
<sequence length="559" mass="60596">MGWAVSLTTAGEGRSKGGSGGYPTTTGGGVPIRIKPCCYVASSGGVGGWKTLVRTQLDEIFLTSQEMSKTDAGILPERQLPVRLMKSLAVSSSRPYTSTLQELAFAHHPKVLHFLASGSVSNSSFAVTKLQNFSLSLRLLQHIGIADYRNNVGVAKVVLKKGKTQLFKDGSPMVYSGAVDRIIGRPPPRTGDVVLVADGEETPIGWGMYNSVSMFCVRMMQLEEEAKREPSCALDVEKLLETRIDAAIELRRSLGLPSANTNAFRLVNSEGDRLSGLIVDVFGDIAVIASSAAWVEKYKPEIEACISRISEINHINWRPSVEILKEEGLDALNLKQLHSSTCPTRTKVVENGICYAISLEGQKTGFYADQRENRQFISTVSDGQKVLDVCCYSGGFALNAARGGAINATGIDSSVPALELAKENIVLNNMDPERISFLREDATVFMKDALSRNESWDIVILDPPKLAPRKKVLQSASGMYRTLNSLAMRLTKKGGLLMTCSCSGAMTQSGMFLRILQGAASMAGRKITFLRQSGAACDHPIDPSYPEGTYLSNILLRVL</sequence>
<evidence type="ECO:0000256" key="8">
    <source>
        <dbReference type="ARBA" id="ARBA00038091"/>
    </source>
</evidence>
<dbReference type="GO" id="GO:0032259">
    <property type="term" value="P:methylation"/>
    <property type="evidence" value="ECO:0007669"/>
    <property type="project" value="UniProtKB-KW"/>
</dbReference>
<dbReference type="AlphaFoldDB" id="W9R1F3"/>
<dbReference type="CDD" id="cd02440">
    <property type="entry name" value="AdoMet_MTases"/>
    <property type="match status" value="1"/>
</dbReference>
<dbReference type="PANTHER" id="PTHR42873:SF1">
    <property type="entry name" value="S-ADENOSYLMETHIONINE-DEPENDENT METHYLTRANSFERASE DOMAIN-CONTAINING PROTEIN"/>
    <property type="match status" value="1"/>
</dbReference>
<comment type="similarity">
    <text evidence="8">Belongs to the methyltransferase superfamily. RlmI family.</text>
</comment>
<dbReference type="InterPro" id="IPR002478">
    <property type="entry name" value="PUA"/>
</dbReference>
<dbReference type="SUPFAM" id="SSF53335">
    <property type="entry name" value="S-adenosyl-L-methionine-dependent methyltransferases"/>
    <property type="match status" value="1"/>
</dbReference>
<evidence type="ECO:0000256" key="9">
    <source>
        <dbReference type="SAM" id="MobiDB-lite"/>
    </source>
</evidence>
<keyword evidence="6" id="KW-0949">S-adenosyl-L-methionine</keyword>
<dbReference type="GO" id="GO:0006364">
    <property type="term" value="P:rRNA processing"/>
    <property type="evidence" value="ECO:0007669"/>
    <property type="project" value="UniProtKB-KW"/>
</dbReference>
<evidence type="ECO:0000256" key="5">
    <source>
        <dbReference type="ARBA" id="ARBA00022679"/>
    </source>
</evidence>
<evidence type="ECO:0000313" key="11">
    <source>
        <dbReference type="EMBL" id="EXB51251.1"/>
    </source>
</evidence>
<dbReference type="eggNOG" id="ENOG502QS1I">
    <property type="taxonomic scope" value="Eukaryota"/>
</dbReference>